<dbReference type="PATRIC" id="fig|1068978.7.peg.1169"/>
<keyword evidence="4" id="KW-1185">Reference proteome</keyword>
<dbReference type="Gene3D" id="3.30.530.20">
    <property type="match status" value="1"/>
</dbReference>
<dbReference type="OrthoDB" id="9808623at2"/>
<dbReference type="SUPFAM" id="SSF55961">
    <property type="entry name" value="Bet v1-like"/>
    <property type="match status" value="1"/>
</dbReference>
<accession>A0A076MQS4</accession>
<dbReference type="AlphaFoldDB" id="A0A076MQS4"/>
<dbReference type="STRING" id="1068978.AMETH_1113"/>
<keyword evidence="2" id="KW-1133">Transmembrane helix</keyword>
<reference evidence="3 4" key="1">
    <citation type="submission" date="2014-07" db="EMBL/GenBank/DDBJ databases">
        <title>Whole Genome Sequence of the Amycolatopsis methanolica 239.</title>
        <authorList>
            <person name="Tang B."/>
        </authorList>
    </citation>
    <scope>NUCLEOTIDE SEQUENCE [LARGE SCALE GENOMIC DNA]</scope>
    <source>
        <strain evidence="3 4">239</strain>
    </source>
</reference>
<feature type="compositionally biased region" description="Low complexity" evidence="1">
    <location>
        <begin position="146"/>
        <end position="172"/>
    </location>
</feature>
<dbReference type="CDD" id="cd07823">
    <property type="entry name" value="SRPBCC_5"/>
    <property type="match status" value="1"/>
</dbReference>
<name>A0A076MQS4_AMYME</name>
<feature type="region of interest" description="Disordered" evidence="1">
    <location>
        <begin position="145"/>
        <end position="172"/>
    </location>
</feature>
<dbReference type="Pfam" id="PF06240">
    <property type="entry name" value="COXG"/>
    <property type="match status" value="1"/>
</dbReference>
<keyword evidence="2" id="KW-0472">Membrane</keyword>
<gene>
    <name evidence="3" type="ORF">AMETH_1113</name>
</gene>
<dbReference type="HOGENOM" id="CLU_046420_2_1_11"/>
<evidence type="ECO:0000256" key="1">
    <source>
        <dbReference type="SAM" id="MobiDB-lite"/>
    </source>
</evidence>
<dbReference type="EMBL" id="CP009110">
    <property type="protein sequence ID" value="AIJ21205.1"/>
    <property type="molecule type" value="Genomic_DNA"/>
</dbReference>
<dbReference type="PANTHER" id="PTHR38588">
    <property type="entry name" value="BLL0334 PROTEIN"/>
    <property type="match status" value="1"/>
</dbReference>
<dbReference type="InterPro" id="IPR023393">
    <property type="entry name" value="START-like_dom_sf"/>
</dbReference>
<keyword evidence="2" id="KW-0812">Transmembrane</keyword>
<dbReference type="Proteomes" id="UP000062973">
    <property type="component" value="Chromosome"/>
</dbReference>
<evidence type="ECO:0000313" key="4">
    <source>
        <dbReference type="Proteomes" id="UP000062973"/>
    </source>
</evidence>
<organism evidence="3 4">
    <name type="scientific">Amycolatopsis methanolica 239</name>
    <dbReference type="NCBI Taxonomy" id="1068978"/>
    <lineage>
        <taxon>Bacteria</taxon>
        <taxon>Bacillati</taxon>
        <taxon>Actinomycetota</taxon>
        <taxon>Actinomycetes</taxon>
        <taxon>Pseudonocardiales</taxon>
        <taxon>Pseudonocardiaceae</taxon>
        <taxon>Amycolatopsis</taxon>
        <taxon>Amycolatopsis methanolica group</taxon>
    </lineage>
</organism>
<protein>
    <submittedName>
        <fullName evidence="3">Carbon monoxide dehydrogenase subunit G</fullName>
    </submittedName>
</protein>
<dbReference type="eggNOG" id="COG3427">
    <property type="taxonomic scope" value="Bacteria"/>
</dbReference>
<feature type="transmembrane region" description="Helical" evidence="2">
    <location>
        <begin position="195"/>
        <end position="212"/>
    </location>
</feature>
<dbReference type="InterPro" id="IPR010419">
    <property type="entry name" value="CO_DH_gsu"/>
</dbReference>
<dbReference type="RefSeq" id="WP_017987072.1">
    <property type="nucleotide sequence ID" value="NZ_AQUL01000001.1"/>
</dbReference>
<sequence length="218" mass="22207">MRLEHNFVVPVPVEQAWQALLDVERVAPCMPGATLGEVHGEEFTGTVKVKLGPMALTYAGNATFTEKDADAHRVVISAAGKEKKGAGTAKATVTATLAEQGSQTAVHVITDFTITGRPAQFGRGVLQEVSNKLLDEFATRLSGQLSGATAGPAPAPAASTGDSRPAAGPAAGPSVAGNDAIDVFGVAGFPVLKRLAPAVLGLLALAAIAAILRRPALR</sequence>
<dbReference type="KEGG" id="amq:AMETH_1113"/>
<proteinExistence type="predicted"/>
<dbReference type="PANTHER" id="PTHR38588:SF1">
    <property type="entry name" value="BLL0334 PROTEIN"/>
    <property type="match status" value="1"/>
</dbReference>
<evidence type="ECO:0000313" key="3">
    <source>
        <dbReference type="EMBL" id="AIJ21205.1"/>
    </source>
</evidence>
<evidence type="ECO:0000256" key="2">
    <source>
        <dbReference type="SAM" id="Phobius"/>
    </source>
</evidence>